<organism evidence="2 3">
    <name type="scientific">Mytilus galloprovincialis</name>
    <name type="common">Mediterranean mussel</name>
    <dbReference type="NCBI Taxonomy" id="29158"/>
    <lineage>
        <taxon>Eukaryota</taxon>
        <taxon>Metazoa</taxon>
        <taxon>Spiralia</taxon>
        <taxon>Lophotrochozoa</taxon>
        <taxon>Mollusca</taxon>
        <taxon>Bivalvia</taxon>
        <taxon>Autobranchia</taxon>
        <taxon>Pteriomorphia</taxon>
        <taxon>Mytilida</taxon>
        <taxon>Mytiloidea</taxon>
        <taxon>Mytilidae</taxon>
        <taxon>Mytilinae</taxon>
        <taxon>Mytilus</taxon>
    </lineage>
</organism>
<dbReference type="InterPro" id="IPR013762">
    <property type="entry name" value="Integrase-like_cat_sf"/>
</dbReference>
<evidence type="ECO:0008006" key="4">
    <source>
        <dbReference type="Google" id="ProtNLM"/>
    </source>
</evidence>
<gene>
    <name evidence="2" type="ORF">MGAL_10B093956</name>
</gene>
<sequence length="72" mass="7970">MRALANFPLFVESELDLSTPLSRATFINYLRQLLIRLGYRESDFCGHSFRIGAATSAAAAGVEDHIIQTLGR</sequence>
<proteinExistence type="predicted"/>
<comment type="caution">
    <text evidence="2">The sequence shown here is derived from an EMBL/GenBank/DDBJ whole genome shotgun (WGS) entry which is preliminary data.</text>
</comment>
<dbReference type="InterPro" id="IPR011010">
    <property type="entry name" value="DNA_brk_join_enz"/>
</dbReference>
<dbReference type="Proteomes" id="UP000596742">
    <property type="component" value="Unassembled WGS sequence"/>
</dbReference>
<dbReference type="OrthoDB" id="10068687at2759"/>
<dbReference type="GO" id="GO:0003677">
    <property type="term" value="F:DNA binding"/>
    <property type="evidence" value="ECO:0007669"/>
    <property type="project" value="InterPro"/>
</dbReference>
<evidence type="ECO:0000313" key="3">
    <source>
        <dbReference type="Proteomes" id="UP000596742"/>
    </source>
</evidence>
<evidence type="ECO:0000313" key="2">
    <source>
        <dbReference type="EMBL" id="VDI56876.1"/>
    </source>
</evidence>
<evidence type="ECO:0000256" key="1">
    <source>
        <dbReference type="ARBA" id="ARBA00023172"/>
    </source>
</evidence>
<dbReference type="GO" id="GO:0006310">
    <property type="term" value="P:DNA recombination"/>
    <property type="evidence" value="ECO:0007669"/>
    <property type="project" value="UniProtKB-KW"/>
</dbReference>
<keyword evidence="3" id="KW-1185">Reference proteome</keyword>
<keyword evidence="1" id="KW-0233">DNA recombination</keyword>
<dbReference type="GO" id="GO:0015074">
    <property type="term" value="P:DNA integration"/>
    <property type="evidence" value="ECO:0007669"/>
    <property type="project" value="InterPro"/>
</dbReference>
<reference evidence="2" key="1">
    <citation type="submission" date="2018-11" db="EMBL/GenBank/DDBJ databases">
        <authorList>
            <person name="Alioto T."/>
            <person name="Alioto T."/>
        </authorList>
    </citation>
    <scope>NUCLEOTIDE SEQUENCE</scope>
</reference>
<dbReference type="InterPro" id="IPR052925">
    <property type="entry name" value="Phage_Integrase-like_Recomb"/>
</dbReference>
<dbReference type="AlphaFoldDB" id="A0A8B6G049"/>
<dbReference type="SUPFAM" id="SSF56349">
    <property type="entry name" value="DNA breaking-rejoining enzymes"/>
    <property type="match status" value="1"/>
</dbReference>
<dbReference type="Gene3D" id="1.10.443.10">
    <property type="entry name" value="Intergrase catalytic core"/>
    <property type="match status" value="1"/>
</dbReference>
<name>A0A8B6G049_MYTGA</name>
<protein>
    <recommendedName>
        <fullName evidence="4">Tyr recombinase domain-containing protein</fullName>
    </recommendedName>
</protein>
<dbReference type="PANTHER" id="PTHR34605">
    <property type="entry name" value="PHAGE_INTEGRASE DOMAIN-CONTAINING PROTEIN"/>
    <property type="match status" value="1"/>
</dbReference>
<accession>A0A8B6G049</accession>
<dbReference type="PANTHER" id="PTHR34605:SF3">
    <property type="entry name" value="P CELL-TYPE AGGLUTINATION PROTEIN MAP4-LIKE-RELATED"/>
    <property type="match status" value="1"/>
</dbReference>
<dbReference type="EMBL" id="UYJE01007676">
    <property type="protein sequence ID" value="VDI56876.1"/>
    <property type="molecule type" value="Genomic_DNA"/>
</dbReference>